<dbReference type="GO" id="GO:0016491">
    <property type="term" value="F:oxidoreductase activity"/>
    <property type="evidence" value="ECO:0007669"/>
    <property type="project" value="InterPro"/>
</dbReference>
<dbReference type="EMBL" id="MNZT01000077">
    <property type="protein sequence ID" value="OIP96880.1"/>
    <property type="molecule type" value="Genomic_DNA"/>
</dbReference>
<dbReference type="Pfam" id="PF02915">
    <property type="entry name" value="Rubrerythrin"/>
    <property type="match status" value="1"/>
</dbReference>
<name>A0A1J5J059_9BACT</name>
<accession>A0A1J5J059</accession>
<comment type="caution">
    <text evidence="2">The sequence shown here is derived from an EMBL/GenBank/DDBJ whole genome shotgun (WGS) entry which is preliminary data.</text>
</comment>
<sequence>MTDALHTAIENAIDAEIRIRDFYLSAVGKVESDLSRDVLKFLAAQEMRHIADIQDFHKSIDGALIQFNLDERIAVVTRDKAREFFGQHRKDFEATVDASPHDVEIYRLALAMEKNGYTFYHTQAQAAVDERARRLFSFLEAEEIEHYELIENISAFFLDPVGWNTKEEKWFFEG</sequence>
<dbReference type="STRING" id="1817892.AUK40_04445"/>
<dbReference type="InterPro" id="IPR009078">
    <property type="entry name" value="Ferritin-like_SF"/>
</dbReference>
<dbReference type="Gene3D" id="1.20.1260.10">
    <property type="match status" value="1"/>
</dbReference>
<dbReference type="InterPro" id="IPR012347">
    <property type="entry name" value="Ferritin-like"/>
</dbReference>
<dbReference type="CDD" id="cd01045">
    <property type="entry name" value="Ferritin_like_AB"/>
    <property type="match status" value="1"/>
</dbReference>
<evidence type="ECO:0000313" key="3">
    <source>
        <dbReference type="Proteomes" id="UP000183245"/>
    </source>
</evidence>
<evidence type="ECO:0000259" key="1">
    <source>
        <dbReference type="Pfam" id="PF02915"/>
    </source>
</evidence>
<protein>
    <recommendedName>
        <fullName evidence="1">Rubrerythrin diiron-binding domain-containing protein</fullName>
    </recommendedName>
</protein>
<feature type="domain" description="Rubrerythrin diiron-binding" evidence="1">
    <location>
        <begin position="9"/>
        <end position="151"/>
    </location>
</feature>
<organism evidence="2 3">
    <name type="scientific">Candidatus Wirthbacteria bacterium CG2_30_54_11</name>
    <dbReference type="NCBI Taxonomy" id="1817892"/>
    <lineage>
        <taxon>Bacteria</taxon>
        <taxon>Candidatus Wirthbacteria</taxon>
    </lineage>
</organism>
<dbReference type="GO" id="GO:0046872">
    <property type="term" value="F:metal ion binding"/>
    <property type="evidence" value="ECO:0007669"/>
    <property type="project" value="InterPro"/>
</dbReference>
<evidence type="ECO:0000313" key="2">
    <source>
        <dbReference type="EMBL" id="OIP96880.1"/>
    </source>
</evidence>
<reference evidence="2 3" key="1">
    <citation type="journal article" date="2016" name="Environ. Microbiol.">
        <title>Genomic resolution of a cold subsurface aquifer community provides metabolic insights for novel microbes adapted to high CO concentrations.</title>
        <authorList>
            <person name="Probst A.J."/>
            <person name="Castelle C.J."/>
            <person name="Singh A."/>
            <person name="Brown C.T."/>
            <person name="Anantharaman K."/>
            <person name="Sharon I."/>
            <person name="Hug L.A."/>
            <person name="Burstein D."/>
            <person name="Emerson J.B."/>
            <person name="Thomas B.C."/>
            <person name="Banfield J.F."/>
        </authorList>
    </citation>
    <scope>NUCLEOTIDE SEQUENCE [LARGE SCALE GENOMIC DNA]</scope>
    <source>
        <strain evidence="2">CG2_30_54_11</strain>
    </source>
</reference>
<dbReference type="Proteomes" id="UP000183245">
    <property type="component" value="Unassembled WGS sequence"/>
</dbReference>
<dbReference type="InterPro" id="IPR003251">
    <property type="entry name" value="Rr_diiron-bd_dom"/>
</dbReference>
<gene>
    <name evidence="2" type="ORF">AUK40_04445</name>
</gene>
<proteinExistence type="predicted"/>
<dbReference type="AlphaFoldDB" id="A0A1J5J059"/>
<dbReference type="SUPFAM" id="SSF47240">
    <property type="entry name" value="Ferritin-like"/>
    <property type="match status" value="1"/>
</dbReference>